<keyword evidence="1" id="KW-0472">Membrane</keyword>
<keyword evidence="3" id="KW-1185">Reference proteome</keyword>
<dbReference type="SUPFAM" id="SSF81321">
    <property type="entry name" value="Family A G protein-coupled receptor-like"/>
    <property type="match status" value="1"/>
</dbReference>
<dbReference type="CDD" id="cd00637">
    <property type="entry name" value="7tm_classA_rhodopsin-like"/>
    <property type="match status" value="1"/>
</dbReference>
<evidence type="ECO:0000313" key="2">
    <source>
        <dbReference type="EMBL" id="CAH3138779.1"/>
    </source>
</evidence>
<reference evidence="2 3" key="1">
    <citation type="submission" date="2022-05" db="EMBL/GenBank/DDBJ databases">
        <authorList>
            <consortium name="Genoscope - CEA"/>
            <person name="William W."/>
        </authorList>
    </citation>
    <scope>NUCLEOTIDE SEQUENCE [LARGE SCALE GENOMIC DNA]</scope>
</reference>
<accession>A0ABN8P9L9</accession>
<feature type="transmembrane region" description="Helical" evidence="1">
    <location>
        <begin position="43"/>
        <end position="61"/>
    </location>
</feature>
<name>A0ABN8P9L9_9CNID</name>
<sequence>MAADRSKGNHGNKSRPFRLVLLRADNLTTAIHRYKAIVTSKRVGRSLVMAWAAPVASWIALPLCYRERGSLVMLRGMGCLELSDKTSPFVKAHLILNVAIFGGIPFAVMAFVYFRVFKISRRQNKREHLGKTLLFSMKKSGMTAKWLKAIGKMNRPFAR</sequence>
<evidence type="ECO:0000256" key="1">
    <source>
        <dbReference type="SAM" id="Phobius"/>
    </source>
</evidence>
<proteinExistence type="predicted"/>
<dbReference type="Proteomes" id="UP001159405">
    <property type="component" value="Unassembled WGS sequence"/>
</dbReference>
<dbReference type="EMBL" id="CALNXK010000061">
    <property type="protein sequence ID" value="CAH3138779.1"/>
    <property type="molecule type" value="Genomic_DNA"/>
</dbReference>
<keyword evidence="1" id="KW-0812">Transmembrane</keyword>
<organism evidence="2 3">
    <name type="scientific">Porites lobata</name>
    <dbReference type="NCBI Taxonomy" id="104759"/>
    <lineage>
        <taxon>Eukaryota</taxon>
        <taxon>Metazoa</taxon>
        <taxon>Cnidaria</taxon>
        <taxon>Anthozoa</taxon>
        <taxon>Hexacorallia</taxon>
        <taxon>Scleractinia</taxon>
        <taxon>Fungiina</taxon>
        <taxon>Poritidae</taxon>
        <taxon>Porites</taxon>
    </lineage>
</organism>
<evidence type="ECO:0000313" key="3">
    <source>
        <dbReference type="Proteomes" id="UP001159405"/>
    </source>
</evidence>
<evidence type="ECO:0008006" key="4">
    <source>
        <dbReference type="Google" id="ProtNLM"/>
    </source>
</evidence>
<protein>
    <recommendedName>
        <fullName evidence="4">G-protein coupled receptors family 1 profile domain-containing protein</fullName>
    </recommendedName>
</protein>
<keyword evidence="1" id="KW-1133">Transmembrane helix</keyword>
<feature type="transmembrane region" description="Helical" evidence="1">
    <location>
        <begin position="94"/>
        <end position="116"/>
    </location>
</feature>
<dbReference type="Gene3D" id="1.20.1070.10">
    <property type="entry name" value="Rhodopsin 7-helix transmembrane proteins"/>
    <property type="match status" value="1"/>
</dbReference>
<comment type="caution">
    <text evidence="2">The sequence shown here is derived from an EMBL/GenBank/DDBJ whole genome shotgun (WGS) entry which is preliminary data.</text>
</comment>
<gene>
    <name evidence="2" type="ORF">PLOB_00040306</name>
</gene>